<dbReference type="Proteomes" id="UP000315724">
    <property type="component" value="Chromosome"/>
</dbReference>
<reference evidence="2 3" key="1">
    <citation type="submission" date="2019-02" db="EMBL/GenBank/DDBJ databases">
        <title>Deep-cultivation of Planctomycetes and their phenomic and genomic characterization uncovers novel biology.</title>
        <authorList>
            <person name="Wiegand S."/>
            <person name="Jogler M."/>
            <person name="Boedeker C."/>
            <person name="Pinto D."/>
            <person name="Vollmers J."/>
            <person name="Rivas-Marin E."/>
            <person name="Kohn T."/>
            <person name="Peeters S.H."/>
            <person name="Heuer A."/>
            <person name="Rast P."/>
            <person name="Oberbeckmann S."/>
            <person name="Bunk B."/>
            <person name="Jeske O."/>
            <person name="Meyerdierks A."/>
            <person name="Storesund J.E."/>
            <person name="Kallscheuer N."/>
            <person name="Luecker S."/>
            <person name="Lage O.M."/>
            <person name="Pohl T."/>
            <person name="Merkel B.J."/>
            <person name="Hornburger P."/>
            <person name="Mueller R.-W."/>
            <person name="Bruemmer F."/>
            <person name="Labrenz M."/>
            <person name="Spormann A.M."/>
            <person name="Op den Camp H."/>
            <person name="Overmann J."/>
            <person name="Amann R."/>
            <person name="Jetten M.S.M."/>
            <person name="Mascher T."/>
            <person name="Medema M.H."/>
            <person name="Devos D.P."/>
            <person name="Kaster A.-K."/>
            <person name="Ovreas L."/>
            <person name="Rohde M."/>
            <person name="Galperin M.Y."/>
            <person name="Jogler C."/>
        </authorList>
    </citation>
    <scope>NUCLEOTIDE SEQUENCE [LARGE SCALE GENOMIC DNA]</scope>
    <source>
        <strain evidence="2 3">Mal48</strain>
    </source>
</reference>
<dbReference type="KEGG" id="tpol:Mal48_14720"/>
<feature type="compositionally biased region" description="Basic and acidic residues" evidence="1">
    <location>
        <begin position="1"/>
        <end position="13"/>
    </location>
</feature>
<dbReference type="EMBL" id="CP036267">
    <property type="protein sequence ID" value="QDT32229.1"/>
    <property type="molecule type" value="Genomic_DNA"/>
</dbReference>
<dbReference type="Gene3D" id="3.40.50.150">
    <property type="entry name" value="Vaccinia Virus protein VP39"/>
    <property type="match status" value="1"/>
</dbReference>
<dbReference type="InterPro" id="IPR029063">
    <property type="entry name" value="SAM-dependent_MTases_sf"/>
</dbReference>
<evidence type="ECO:0008006" key="4">
    <source>
        <dbReference type="Google" id="ProtNLM"/>
    </source>
</evidence>
<accession>A0A517QKR0</accession>
<name>A0A517QKR0_9PLAN</name>
<feature type="compositionally biased region" description="Basic residues" evidence="1">
    <location>
        <begin position="15"/>
        <end position="35"/>
    </location>
</feature>
<sequence length="395" mass="44842">MRTRKLRELEPKNRTGSRHSPSLRKSLKPRRHKTSGFKRQAELLHWHTYYDGWLLSTLPVELSEFTFVDCGAGRGRVLLVASEFPFRKVIGVELAHQSHVIASQNITNSQSPRRQCEDVRSVNSDAADFEFPSEPLIVFLYNPFSEEITKLVVDNLMNPLDVNPRPVVVLYHNPVYTNLFEERSVFQENDADCRPGQNWKIYSLKPVMNPITNSPMDWERSRCSTTALYSDLWKRRMKPYSLVAMSLFAILPSSVQADDGHAHDHAKRDHLRATAQKICPVTGKKLGSMGAPIKVAVGEQKEEIFLCCKGCTQKQINPQHWATIHTNIAQAQGKCPVMQKPLPANPKWTITNGQVVYICCPPCSKKIAADPETFLGRVDTYLTASMKRDPSHQHK</sequence>
<dbReference type="AlphaFoldDB" id="A0A517QKR0"/>
<keyword evidence="3" id="KW-1185">Reference proteome</keyword>
<protein>
    <recommendedName>
        <fullName evidence="4">Methyltransferase domain-containing protein</fullName>
    </recommendedName>
</protein>
<proteinExistence type="predicted"/>
<dbReference type="SUPFAM" id="SSF53335">
    <property type="entry name" value="S-adenosyl-L-methionine-dependent methyltransferases"/>
    <property type="match status" value="1"/>
</dbReference>
<evidence type="ECO:0000256" key="1">
    <source>
        <dbReference type="SAM" id="MobiDB-lite"/>
    </source>
</evidence>
<gene>
    <name evidence="2" type="ORF">Mal48_14720</name>
</gene>
<evidence type="ECO:0000313" key="2">
    <source>
        <dbReference type="EMBL" id="QDT32229.1"/>
    </source>
</evidence>
<feature type="region of interest" description="Disordered" evidence="1">
    <location>
        <begin position="1"/>
        <end position="35"/>
    </location>
</feature>
<organism evidence="2 3">
    <name type="scientific">Thalassoglobus polymorphus</name>
    <dbReference type="NCBI Taxonomy" id="2527994"/>
    <lineage>
        <taxon>Bacteria</taxon>
        <taxon>Pseudomonadati</taxon>
        <taxon>Planctomycetota</taxon>
        <taxon>Planctomycetia</taxon>
        <taxon>Planctomycetales</taxon>
        <taxon>Planctomycetaceae</taxon>
        <taxon>Thalassoglobus</taxon>
    </lineage>
</organism>
<evidence type="ECO:0000313" key="3">
    <source>
        <dbReference type="Proteomes" id="UP000315724"/>
    </source>
</evidence>